<evidence type="ECO:0000313" key="5">
    <source>
        <dbReference type="Proteomes" id="UP000309340"/>
    </source>
</evidence>
<dbReference type="InterPro" id="IPR056884">
    <property type="entry name" value="NPHP3-like_N"/>
</dbReference>
<dbReference type="AlphaFoldDB" id="A0A4V5NHV8"/>
<dbReference type="Pfam" id="PF12796">
    <property type="entry name" value="Ank_2"/>
    <property type="match status" value="2"/>
</dbReference>
<gene>
    <name evidence="4" type="ORF">B0A55_02917</name>
</gene>
<keyword evidence="2" id="KW-0040">ANK repeat</keyword>
<proteinExistence type="predicted"/>
<keyword evidence="5" id="KW-1185">Reference proteome</keyword>
<protein>
    <recommendedName>
        <fullName evidence="3">Nephrocystin 3-like N-terminal domain-containing protein</fullName>
    </recommendedName>
</protein>
<dbReference type="PROSITE" id="PS50088">
    <property type="entry name" value="ANK_REPEAT"/>
    <property type="match status" value="1"/>
</dbReference>
<accession>A0A4V5NHV8</accession>
<dbReference type="PANTHER" id="PTHR10039">
    <property type="entry name" value="AMELOGENIN"/>
    <property type="match status" value="1"/>
</dbReference>
<evidence type="ECO:0000256" key="2">
    <source>
        <dbReference type="PROSITE-ProRule" id="PRU00023"/>
    </source>
</evidence>
<dbReference type="SUPFAM" id="SSF48403">
    <property type="entry name" value="Ankyrin repeat"/>
    <property type="match status" value="1"/>
</dbReference>
<dbReference type="PANTHER" id="PTHR10039:SF16">
    <property type="entry name" value="GPI INOSITOL-DEACYLASE"/>
    <property type="match status" value="1"/>
</dbReference>
<feature type="repeat" description="ANK" evidence="2">
    <location>
        <begin position="688"/>
        <end position="720"/>
    </location>
</feature>
<dbReference type="InterPro" id="IPR036770">
    <property type="entry name" value="Ankyrin_rpt-contain_sf"/>
</dbReference>
<dbReference type="EMBL" id="NAJQ01000067">
    <property type="protein sequence ID" value="TKA80599.1"/>
    <property type="molecule type" value="Genomic_DNA"/>
</dbReference>
<comment type="caution">
    <text evidence="4">The sequence shown here is derived from an EMBL/GenBank/DDBJ whole genome shotgun (WGS) entry which is preliminary data.</text>
</comment>
<dbReference type="Proteomes" id="UP000309340">
    <property type="component" value="Unassembled WGS sequence"/>
</dbReference>
<evidence type="ECO:0000313" key="4">
    <source>
        <dbReference type="EMBL" id="TKA80599.1"/>
    </source>
</evidence>
<name>A0A4V5NHV8_9PEZI</name>
<reference evidence="4 5" key="1">
    <citation type="submission" date="2017-03" db="EMBL/GenBank/DDBJ databases">
        <title>Genomes of endolithic fungi from Antarctica.</title>
        <authorList>
            <person name="Coleine C."/>
            <person name="Masonjones S."/>
            <person name="Stajich J.E."/>
        </authorList>
    </citation>
    <scope>NUCLEOTIDE SEQUENCE [LARGE SCALE GENOMIC DNA]</scope>
    <source>
        <strain evidence="4 5">CCFEE 5184</strain>
    </source>
</reference>
<organism evidence="4 5">
    <name type="scientific">Friedmanniomyces simplex</name>
    <dbReference type="NCBI Taxonomy" id="329884"/>
    <lineage>
        <taxon>Eukaryota</taxon>
        <taxon>Fungi</taxon>
        <taxon>Dikarya</taxon>
        <taxon>Ascomycota</taxon>
        <taxon>Pezizomycotina</taxon>
        <taxon>Dothideomycetes</taxon>
        <taxon>Dothideomycetidae</taxon>
        <taxon>Mycosphaerellales</taxon>
        <taxon>Teratosphaeriaceae</taxon>
        <taxon>Friedmanniomyces</taxon>
    </lineage>
</organism>
<feature type="domain" description="Nephrocystin 3-like N-terminal" evidence="3">
    <location>
        <begin position="212"/>
        <end position="250"/>
    </location>
</feature>
<dbReference type="InterPro" id="IPR002110">
    <property type="entry name" value="Ankyrin_rpt"/>
</dbReference>
<evidence type="ECO:0000259" key="3">
    <source>
        <dbReference type="Pfam" id="PF24883"/>
    </source>
</evidence>
<dbReference type="PROSITE" id="PS50297">
    <property type="entry name" value="ANK_REP_REGION"/>
    <property type="match status" value="1"/>
</dbReference>
<dbReference type="Gene3D" id="1.25.40.20">
    <property type="entry name" value="Ankyrin repeat-containing domain"/>
    <property type="match status" value="2"/>
</dbReference>
<keyword evidence="1" id="KW-0677">Repeat</keyword>
<dbReference type="STRING" id="329884.A0A4V5NHV8"/>
<dbReference type="OrthoDB" id="4772757at2759"/>
<sequence>MTPTLKDPSSNREQNVALLRAIEEHLSRLSTPERKAFEAASADLNPNDPLGKVRQYDAEHAQVSHHSRYSETLAPVLTVMDKVLGLVSTVGEASVAASIAIGAVHSTVNVVISSGQFFDRVTDMMEMLSELLGPLAEYPQQERSDVFMQALADVPRWGGAEAHQLASILAIAVDALRRGVWDPTTRDDFLVWLSGASYEERHEEVYSTKRPGTGDWLLDDPNFETWRDSESPSLLWCQGGPGAGKSVLASNRDTQKPSQVSCALLKQLLRKRATIPKEFIDVKRDALPASTLGKTEYFCAVANPFRATYIIIDGLGECADDGRGPFMESLGSMLQQANALKVIIMSRETEDIRASRESEPSLVVLEIGASQDDIRKYVEAEVQALRSHQRSINGKFLYIKSDAVTASVVNDLIAKADGMFLWVALQLDNLCPVSTEKNDMQVVRAWDMLPRGIDATYRRILDQIEDEAPNVRRRAVAIPESLQDVDDVEDLDGSALFKVGSGLMAKSASYRNPDDEWTEGHIIRPLHFSVQECCVHEARNRHLLALSPDEELASICLTYLTVEKMFLKRLEDLPGELDYFAIVVMTLHEKFLGIGLKQLAGILNLRNSGWLLHERMIPGNSVEITHTELSAPDLLYATNLFGVAGLTNLWKDVKPPRLALNRACAGGHLGTVQRILQGGCEIDAPDTVGWTALHQAARRGDRQLIALLVQHGADLNAETPYLADGSGTAVYLAAQKGHIDLVYDLLAAGAEPSPQFWNLETIATHRLPEVFSAYVKLRPYFGPKEDCARWIFNAASCNNHGQVMNALLAHGLTVGVRDEAFENVCKRGDVAMAPELLSRCDDLHNEDDALANDLLIHAINGGHDDIVDLLLTTGIRVVATAGDADNALLCADPMLTGYRGETALHKAISNDDRAMVEAILKHPGVDLGFQFQDYATPLIESAL</sequence>
<feature type="domain" description="Nephrocystin 3-like N-terminal" evidence="3">
    <location>
        <begin position="251"/>
        <end position="347"/>
    </location>
</feature>
<evidence type="ECO:0000256" key="1">
    <source>
        <dbReference type="ARBA" id="ARBA00022737"/>
    </source>
</evidence>
<dbReference type="SMART" id="SM00248">
    <property type="entry name" value="ANK"/>
    <property type="match status" value="6"/>
</dbReference>
<dbReference type="Pfam" id="PF24883">
    <property type="entry name" value="NPHP3_N"/>
    <property type="match status" value="2"/>
</dbReference>